<dbReference type="EMBL" id="WVBC01000030">
    <property type="protein sequence ID" value="NKT78090.1"/>
    <property type="molecule type" value="Genomic_DNA"/>
</dbReference>
<dbReference type="Proteomes" id="UP000603463">
    <property type="component" value="Unassembled WGS sequence"/>
</dbReference>
<dbReference type="Proteomes" id="UP000808906">
    <property type="component" value="Unassembled WGS sequence"/>
</dbReference>
<evidence type="ECO:0000256" key="1">
    <source>
        <dbReference type="SAM" id="MobiDB-lite"/>
    </source>
</evidence>
<evidence type="ECO:0000313" key="2">
    <source>
        <dbReference type="EMBL" id="MBM4567437.1"/>
    </source>
</evidence>
<dbReference type="RefSeq" id="WP_262963581.1">
    <property type="nucleotide sequence ID" value="NZ_JAJNNF010000077.1"/>
</dbReference>
<comment type="caution">
    <text evidence="3">The sequence shown here is derived from an EMBL/GenBank/DDBJ whole genome shotgun (WGS) entry which is preliminary data.</text>
</comment>
<reference evidence="3" key="2">
    <citation type="journal article" date="2020" name="Environ. Microbiol.">
        <title>The novel and transferable erm(51) gene confers Macrolides, Lincosamides, and Streptogramins B (MLSB) resistance to clonal Rhodococcus equi in the environment.</title>
        <authorList>
            <person name="Huber L."/>
            <person name="Giguere S."/>
            <person name="Slovis N.M."/>
            <person name="Alvarez-Narvaez S."/>
            <person name="Hart K.A."/>
            <person name="Greiter M."/>
            <person name="Morris E.R.A."/>
            <person name="Cohen N.D."/>
        </authorList>
    </citation>
    <scope>NUCLEOTIDE SEQUENCE</scope>
    <source>
        <strain evidence="3">Lh_116_1</strain>
    </source>
</reference>
<evidence type="ECO:0000313" key="5">
    <source>
        <dbReference type="Proteomes" id="UP000603463"/>
    </source>
</evidence>
<dbReference type="AlphaFoldDB" id="A0A9Q5EXS7"/>
<evidence type="ECO:0000313" key="4">
    <source>
        <dbReference type="EMBL" id="NKT78158.1"/>
    </source>
</evidence>
<feature type="region of interest" description="Disordered" evidence="1">
    <location>
        <begin position="75"/>
        <end position="99"/>
    </location>
</feature>
<gene>
    <name evidence="2" type="ORF">GS441_19030</name>
    <name evidence="3" type="ORF">GS882_08230</name>
    <name evidence="4" type="ORF">GS882_08580</name>
</gene>
<sequence>MTLTADDCLAAEVAIHRTWLHHADKALRELIALGAPFSADQLRAFIPEGVEPHHPNAIGPFFRAAEAAGRIQHTGQYVRSSRGPRHGSTNRLWTRGDNA</sequence>
<evidence type="ECO:0000313" key="3">
    <source>
        <dbReference type="EMBL" id="NKT78090.1"/>
    </source>
</evidence>
<dbReference type="EMBL" id="WVBC01000030">
    <property type="protein sequence ID" value="NKT78158.1"/>
    <property type="molecule type" value="Genomic_DNA"/>
</dbReference>
<reference evidence="2" key="1">
    <citation type="submission" date="2019-11" db="EMBL/GenBank/DDBJ databases">
        <title>Spread of Macrolides and rifampicin resistant Rhodococcus equi in clinical isolates in the USA.</title>
        <authorList>
            <person name="Alvarez-Narvaez S."/>
            <person name="Huber L."/>
            <person name="Cohen N.D."/>
            <person name="Slovis N."/>
            <person name="Greiter M."/>
            <person name="Giguere S."/>
            <person name="Hart K."/>
        </authorList>
    </citation>
    <scope>NUCLEOTIDE SEQUENCE</scope>
    <source>
        <strain evidence="2">Lh_17</strain>
    </source>
</reference>
<name>A0A9Q5EXS7_RHOHA</name>
<dbReference type="EMBL" id="WUXR01000012">
    <property type="protein sequence ID" value="MBM4567437.1"/>
    <property type="molecule type" value="Genomic_DNA"/>
</dbReference>
<proteinExistence type="predicted"/>
<protein>
    <submittedName>
        <fullName evidence="3">Uncharacterized protein</fullName>
    </submittedName>
</protein>
<accession>A0A9Q5EXS7</accession>
<organism evidence="3 5">
    <name type="scientific">Rhodococcus hoagii</name>
    <name type="common">Corynebacterium equii</name>
    <dbReference type="NCBI Taxonomy" id="43767"/>
    <lineage>
        <taxon>Bacteria</taxon>
        <taxon>Bacillati</taxon>
        <taxon>Actinomycetota</taxon>
        <taxon>Actinomycetes</taxon>
        <taxon>Mycobacteriales</taxon>
        <taxon>Nocardiaceae</taxon>
        <taxon>Prescottella</taxon>
    </lineage>
</organism>